<dbReference type="Gene3D" id="3.90.550.10">
    <property type="entry name" value="Spore Coat Polysaccharide Biosynthesis Protein SpsA, Chain A"/>
    <property type="match status" value="1"/>
</dbReference>
<dbReference type="GO" id="GO:0016757">
    <property type="term" value="F:glycosyltransferase activity"/>
    <property type="evidence" value="ECO:0007669"/>
    <property type="project" value="InterPro"/>
</dbReference>
<comment type="subcellular location">
    <subcellularLocation>
        <location evidence="1">Membrane</location>
    </subcellularLocation>
</comment>
<dbReference type="GO" id="GO:0016020">
    <property type="term" value="C:membrane"/>
    <property type="evidence" value="ECO:0007669"/>
    <property type="project" value="UniProtKB-SubCell"/>
</dbReference>
<keyword evidence="3" id="KW-0472">Membrane</keyword>
<accession>F0YN83</accession>
<proteinExistence type="predicted"/>
<evidence type="ECO:0000313" key="7">
    <source>
        <dbReference type="Proteomes" id="UP000002729"/>
    </source>
</evidence>
<dbReference type="Proteomes" id="UP000002729">
    <property type="component" value="Unassembled WGS sequence"/>
</dbReference>
<evidence type="ECO:0000313" key="6">
    <source>
        <dbReference type="EMBL" id="EGB03401.1"/>
    </source>
</evidence>
<protein>
    <recommendedName>
        <fullName evidence="5">Glycosyl transferase 64 domain-containing protein</fullName>
    </recommendedName>
</protein>
<dbReference type="AlphaFoldDB" id="F0YN83"/>
<evidence type="ECO:0000256" key="1">
    <source>
        <dbReference type="ARBA" id="ARBA00004370"/>
    </source>
</evidence>
<dbReference type="RefSeq" id="XP_009041872.1">
    <property type="nucleotide sequence ID" value="XM_009043624.1"/>
</dbReference>
<keyword evidence="4" id="KW-1015">Disulfide bond</keyword>
<keyword evidence="7" id="KW-1185">Reference proteome</keyword>
<dbReference type="InterPro" id="IPR004263">
    <property type="entry name" value="Exostosin"/>
</dbReference>
<feature type="domain" description="Glycosyl transferase 64" evidence="5">
    <location>
        <begin position="54"/>
        <end position="315"/>
    </location>
</feature>
<sequence length="329" mass="37108">MYTELSRVVYSYCQCRNKERAWSTPPKACVGFRGLPRKTPPRVSVSILTYLPAAVSRLKDTVCHYAAMTDVVDAILIQWNNNEFKAPYLGNCINLAKSNDIVVKTQVYAQNTLLNRYLATEDMGPLTMLQDDDVRYGERAVRAFAAVAALFPKSVVGVNGRMAIAYKSPGAVARYFHPDKGPGRYLNDSLFRIDGRNTSKHLYNMATGTTSILRRSIIEHFVDVPQASKDYISTHKPTCEDITLHFLASNMTRQPPIWFRLHHDDGGELDKFGDGDGLEMHLHVSNWADLRANCVDRVASDFGRFPLVQTNCRLDLHRSQLKHMGPAVW</sequence>
<dbReference type="KEGG" id="aaf:AURANDRAFT_68017"/>
<dbReference type="EMBL" id="GL833172">
    <property type="protein sequence ID" value="EGB03401.1"/>
    <property type="molecule type" value="Genomic_DNA"/>
</dbReference>
<dbReference type="SUPFAM" id="SSF53448">
    <property type="entry name" value="Nucleotide-diphospho-sugar transferases"/>
    <property type="match status" value="1"/>
</dbReference>
<dbReference type="PANTHER" id="PTHR48261">
    <property type="entry name" value="ACETYLGLUCOSAMINYLTRANSFERASE"/>
    <property type="match status" value="1"/>
</dbReference>
<reference evidence="6 7" key="1">
    <citation type="journal article" date="2011" name="Proc. Natl. Acad. Sci. U.S.A.">
        <title>Niche of harmful alga Aureococcus anophagefferens revealed through ecogenomics.</title>
        <authorList>
            <person name="Gobler C.J."/>
            <person name="Berry D.L."/>
            <person name="Dyhrman S.T."/>
            <person name="Wilhelm S.W."/>
            <person name="Salamov A."/>
            <person name="Lobanov A.V."/>
            <person name="Zhang Y."/>
            <person name="Collier J.L."/>
            <person name="Wurch L.L."/>
            <person name="Kustka A.B."/>
            <person name="Dill B.D."/>
            <person name="Shah M."/>
            <person name="VerBerkmoes N.C."/>
            <person name="Kuo A."/>
            <person name="Terry A."/>
            <person name="Pangilinan J."/>
            <person name="Lindquist E.A."/>
            <person name="Lucas S."/>
            <person name="Paulsen I.T."/>
            <person name="Hattenrath-Lehmann T.K."/>
            <person name="Talmage S.C."/>
            <person name="Walker E.A."/>
            <person name="Koch F."/>
            <person name="Burson A.M."/>
            <person name="Marcoval M.A."/>
            <person name="Tang Y.Z."/>
            <person name="Lecleir G.R."/>
            <person name="Coyne K.J."/>
            <person name="Berg G.M."/>
            <person name="Bertrand E.M."/>
            <person name="Saito M.A."/>
            <person name="Gladyshev V.N."/>
            <person name="Grigoriev I.V."/>
        </authorList>
    </citation>
    <scope>NUCLEOTIDE SEQUENCE [LARGE SCALE GENOMIC DNA]</scope>
    <source>
        <strain evidence="7">CCMP 1984</strain>
    </source>
</reference>
<dbReference type="eggNOG" id="KOG1022">
    <property type="taxonomic scope" value="Eukaryota"/>
</dbReference>
<dbReference type="PANTHER" id="PTHR48261:SF2">
    <property type="entry name" value="ACETYLGLUCOSAMINYLTRANSFERASE"/>
    <property type="match status" value="1"/>
</dbReference>
<dbReference type="InParanoid" id="F0YN83"/>
<name>F0YN83_AURAN</name>
<gene>
    <name evidence="6" type="ORF">AURANDRAFT_68017</name>
</gene>
<evidence type="ECO:0000256" key="2">
    <source>
        <dbReference type="ARBA" id="ARBA00022679"/>
    </source>
</evidence>
<dbReference type="InterPro" id="IPR015338">
    <property type="entry name" value="GT64_dom"/>
</dbReference>
<dbReference type="OrthoDB" id="10660071at2759"/>
<keyword evidence="2" id="KW-0808">Transferase</keyword>
<dbReference type="InterPro" id="IPR029044">
    <property type="entry name" value="Nucleotide-diphossugar_trans"/>
</dbReference>
<organism evidence="7">
    <name type="scientific">Aureococcus anophagefferens</name>
    <name type="common">Harmful bloom alga</name>
    <dbReference type="NCBI Taxonomy" id="44056"/>
    <lineage>
        <taxon>Eukaryota</taxon>
        <taxon>Sar</taxon>
        <taxon>Stramenopiles</taxon>
        <taxon>Ochrophyta</taxon>
        <taxon>Pelagophyceae</taxon>
        <taxon>Pelagomonadales</taxon>
        <taxon>Pelagomonadaceae</taxon>
        <taxon>Aureococcus</taxon>
    </lineage>
</organism>
<dbReference type="GeneID" id="20226562"/>
<evidence type="ECO:0000259" key="5">
    <source>
        <dbReference type="Pfam" id="PF09258"/>
    </source>
</evidence>
<evidence type="ECO:0000256" key="4">
    <source>
        <dbReference type="ARBA" id="ARBA00023157"/>
    </source>
</evidence>
<evidence type="ECO:0000256" key="3">
    <source>
        <dbReference type="ARBA" id="ARBA00023136"/>
    </source>
</evidence>
<dbReference type="Pfam" id="PF09258">
    <property type="entry name" value="Glyco_transf_64"/>
    <property type="match status" value="1"/>
</dbReference>